<protein>
    <submittedName>
        <fullName evidence="1">Uncharacterized protein</fullName>
    </submittedName>
</protein>
<name>A0ABV2Q754_9BURK</name>
<comment type="caution">
    <text evidence="1">The sequence shown here is derived from an EMBL/GenBank/DDBJ whole genome shotgun (WGS) entry which is preliminary data.</text>
</comment>
<evidence type="ECO:0000313" key="2">
    <source>
        <dbReference type="Proteomes" id="UP001549320"/>
    </source>
</evidence>
<proteinExistence type="predicted"/>
<evidence type="ECO:0000313" key="1">
    <source>
        <dbReference type="EMBL" id="MET4576854.1"/>
    </source>
</evidence>
<reference evidence="1 2" key="1">
    <citation type="submission" date="2024-06" db="EMBL/GenBank/DDBJ databases">
        <title>Sorghum-associated microbial communities from plants grown in Nebraska, USA.</title>
        <authorList>
            <person name="Schachtman D."/>
        </authorList>
    </citation>
    <scope>NUCLEOTIDE SEQUENCE [LARGE SCALE GENOMIC DNA]</scope>
    <source>
        <strain evidence="1 2">2709</strain>
    </source>
</reference>
<dbReference type="EMBL" id="JBEPSH010000003">
    <property type="protein sequence ID" value="MET4576854.1"/>
    <property type="molecule type" value="Genomic_DNA"/>
</dbReference>
<sequence>MRYLHELVLTQGASVKSEVISITLCSGVFGHQEAACRAHRLTNRDFVAENDLLEPLKLAGETVTGLLSRVNQ</sequence>
<keyword evidence="2" id="KW-1185">Reference proteome</keyword>
<gene>
    <name evidence="1" type="ORF">ABIE13_001963</name>
</gene>
<organism evidence="1 2">
    <name type="scientific">Ottowia thiooxydans</name>
    <dbReference type="NCBI Taxonomy" id="219182"/>
    <lineage>
        <taxon>Bacteria</taxon>
        <taxon>Pseudomonadati</taxon>
        <taxon>Pseudomonadota</taxon>
        <taxon>Betaproteobacteria</taxon>
        <taxon>Burkholderiales</taxon>
        <taxon>Comamonadaceae</taxon>
        <taxon>Ottowia</taxon>
    </lineage>
</organism>
<dbReference type="Proteomes" id="UP001549320">
    <property type="component" value="Unassembled WGS sequence"/>
</dbReference>
<accession>A0ABV2Q754</accession>